<dbReference type="PANTHER" id="PTHR47234">
    <property type="match status" value="1"/>
</dbReference>
<keyword evidence="2 8" id="KW-0813">Transport</keyword>
<comment type="subcellular location">
    <subcellularLocation>
        <location evidence="1 8">Cell outer membrane</location>
        <topology evidence="1 8">Multi-pass membrane protein</topology>
    </subcellularLocation>
</comment>
<keyword evidence="5 9" id="KW-0798">TonB box</keyword>
<dbReference type="Proteomes" id="UP000000753">
    <property type="component" value="Chromosome"/>
</dbReference>
<proteinExistence type="inferred from homology"/>
<dbReference type="AlphaFoldDB" id="B8CRI2"/>
<evidence type="ECO:0000256" key="1">
    <source>
        <dbReference type="ARBA" id="ARBA00004571"/>
    </source>
</evidence>
<evidence type="ECO:0000256" key="8">
    <source>
        <dbReference type="PROSITE-ProRule" id="PRU01360"/>
    </source>
</evidence>
<dbReference type="RefSeq" id="WP_020913340.1">
    <property type="nucleotide sequence ID" value="NC_011566.1"/>
</dbReference>
<evidence type="ECO:0000256" key="6">
    <source>
        <dbReference type="ARBA" id="ARBA00023136"/>
    </source>
</evidence>
<evidence type="ECO:0000256" key="9">
    <source>
        <dbReference type="RuleBase" id="RU003357"/>
    </source>
</evidence>
<dbReference type="Pfam" id="PF07715">
    <property type="entry name" value="Plug"/>
    <property type="match status" value="1"/>
</dbReference>
<dbReference type="Gene3D" id="2.40.170.20">
    <property type="entry name" value="TonB-dependent receptor, beta-barrel domain"/>
    <property type="match status" value="1"/>
</dbReference>
<evidence type="ECO:0000259" key="11">
    <source>
        <dbReference type="Pfam" id="PF00593"/>
    </source>
</evidence>
<dbReference type="OrthoDB" id="176248at2"/>
<dbReference type="InterPro" id="IPR012910">
    <property type="entry name" value="Plug_dom"/>
</dbReference>
<dbReference type="KEGG" id="swp:swp_3286"/>
<feature type="chain" id="PRO_5002866948" evidence="10">
    <location>
        <begin position="27"/>
        <end position="945"/>
    </location>
</feature>
<evidence type="ECO:0000259" key="12">
    <source>
        <dbReference type="Pfam" id="PF07715"/>
    </source>
</evidence>
<dbReference type="STRING" id="225849.swp_3286"/>
<evidence type="ECO:0000256" key="10">
    <source>
        <dbReference type="SAM" id="SignalP"/>
    </source>
</evidence>
<evidence type="ECO:0000313" key="13">
    <source>
        <dbReference type="EMBL" id="ACJ29990.1"/>
    </source>
</evidence>
<accession>B8CRI2</accession>
<evidence type="ECO:0000256" key="7">
    <source>
        <dbReference type="ARBA" id="ARBA00023237"/>
    </source>
</evidence>
<dbReference type="eggNOG" id="COG4771">
    <property type="taxonomic scope" value="Bacteria"/>
</dbReference>
<keyword evidence="4 8" id="KW-0812">Transmembrane</keyword>
<evidence type="ECO:0000256" key="3">
    <source>
        <dbReference type="ARBA" id="ARBA00022452"/>
    </source>
</evidence>
<reference evidence="13 14" key="1">
    <citation type="journal article" date="2008" name="PLoS ONE">
        <title>Environmental adaptation: genomic analysis of the piezotolerant and psychrotolerant deep-sea iron reducing bacterium Shewanella piezotolerans WP3.</title>
        <authorList>
            <person name="Wang F."/>
            <person name="Wang J."/>
            <person name="Jian H."/>
            <person name="Zhang B."/>
            <person name="Li S."/>
            <person name="Wang F."/>
            <person name="Zeng X."/>
            <person name="Gao L."/>
            <person name="Bartlett D.H."/>
            <person name="Yu J."/>
            <person name="Hu S."/>
            <person name="Xiao X."/>
        </authorList>
    </citation>
    <scope>NUCLEOTIDE SEQUENCE [LARGE SCALE GENOMIC DNA]</scope>
    <source>
        <strain evidence="14">WP3 / JCM 13877</strain>
    </source>
</reference>
<evidence type="ECO:0000256" key="4">
    <source>
        <dbReference type="ARBA" id="ARBA00022692"/>
    </source>
</evidence>
<dbReference type="Gene3D" id="2.170.130.10">
    <property type="entry name" value="TonB-dependent receptor, plug domain"/>
    <property type="match status" value="1"/>
</dbReference>
<dbReference type="EMBL" id="CP000472">
    <property type="protein sequence ID" value="ACJ29990.1"/>
    <property type="molecule type" value="Genomic_DNA"/>
</dbReference>
<organism evidence="13 14">
    <name type="scientific">Shewanella piezotolerans (strain WP3 / JCM 13877)</name>
    <dbReference type="NCBI Taxonomy" id="225849"/>
    <lineage>
        <taxon>Bacteria</taxon>
        <taxon>Pseudomonadati</taxon>
        <taxon>Pseudomonadota</taxon>
        <taxon>Gammaproteobacteria</taxon>
        <taxon>Alteromonadales</taxon>
        <taxon>Shewanellaceae</taxon>
        <taxon>Shewanella</taxon>
    </lineage>
</organism>
<sequence length="945" mass="104190">MKALKLKPIFVAVMSSLIAQSAVAEAALVDDGANEEGYERIVVTGSRLARAGADTTAPVTVVTAEELAITGSMNLNEMLATLPQFQGIEASANSYNPENAGLSTTELRDLGTIRTLVLVDGHRPTQTLNSSDLLVTDLNNIPATLVDRVEVLTGGASAVYGSDAVAGVVNIILKKDYEGLELNAYGSTTEMGDGEQTGVTLTTGQSFDDSKGNFVVSLDYSKQNELRYADRAGSRAETSYVRNKLDPYGEKEGIPDLITLRNVGWVDYNIPVDRPTIYLPDADYSYYQFGRDDDGSLTPGYLSATDEELYSYYKQSRVDNPYMYSSNGPVQFQIPDEKYSAYVSASYDFDNSIRLSGNVQYSKVTAKQRIDPEFMYSTWLDTANADFKVPQEVLDVVAEHNDGSSWIKVPYTFQQIGDRITENEREYLSASVSLEGDISDDWYWDTYLSSGKTDKDRTYSNYVDTTRFYRFETVGVCEQTNSCPEFNPFMPLSDETQDYLRLDPFTDTTSSFQHTVSANVNGTAFELPAGPLQVGFGAEFRQEGFKVEPSDVMLLGLNRGNTVAPQDVDRNITEGYVEVNIPVIADVAYAESVDVEAALRVAHYSTSGTNDSWKFGVNWAINDEVRVRSVYAKAVRAPQLTELFAPESTGAFKITDPCDMDNLHLGDNPDVRAANCQALGVPADFVSDLRIETQVDGATKGNEDLNPELAYTLTAGLVYTSSMLDNFIVSLDYYDIEIEDVITRVGAGTIVDRCVDSTTINNPFCSQVTRKADGNISFVNDTYVNNAKMKRKGIDFQANYDWDLNSGANIDLTLYGTYAIHSSFKDANDSEVHNYVGVRGTPEWKSSFITSYADAGFKATWQINYVSSTKYSRTATEETHDTPIMPSSILHNTRLSYDFTDSVRAYVGVTNVFDQDWLGTAGASTGSTTYPIRGRGYNAGFNIQF</sequence>
<dbReference type="SUPFAM" id="SSF56935">
    <property type="entry name" value="Porins"/>
    <property type="match status" value="1"/>
</dbReference>
<protein>
    <submittedName>
        <fullName evidence="13">TonB-dependent receptor</fullName>
    </submittedName>
</protein>
<keyword evidence="7 8" id="KW-0998">Cell outer membrane</keyword>
<dbReference type="GO" id="GO:0009279">
    <property type="term" value="C:cell outer membrane"/>
    <property type="evidence" value="ECO:0007669"/>
    <property type="project" value="UniProtKB-SubCell"/>
</dbReference>
<evidence type="ECO:0000256" key="5">
    <source>
        <dbReference type="ARBA" id="ARBA00023077"/>
    </source>
</evidence>
<evidence type="ECO:0000313" key="14">
    <source>
        <dbReference type="Proteomes" id="UP000000753"/>
    </source>
</evidence>
<keyword evidence="14" id="KW-1185">Reference proteome</keyword>
<dbReference type="InterPro" id="IPR036942">
    <property type="entry name" value="Beta-barrel_TonB_sf"/>
</dbReference>
<dbReference type="InterPro" id="IPR037066">
    <property type="entry name" value="Plug_dom_sf"/>
</dbReference>
<gene>
    <name evidence="13" type="ordered locus">swp_3286</name>
</gene>
<keyword evidence="6 8" id="KW-0472">Membrane</keyword>
<dbReference type="PROSITE" id="PS52016">
    <property type="entry name" value="TONB_DEPENDENT_REC_3"/>
    <property type="match status" value="1"/>
</dbReference>
<keyword evidence="10" id="KW-0732">Signal</keyword>
<keyword evidence="13" id="KW-0675">Receptor</keyword>
<feature type="domain" description="TonB-dependent receptor plug" evidence="12">
    <location>
        <begin position="54"/>
        <end position="168"/>
    </location>
</feature>
<evidence type="ECO:0000256" key="2">
    <source>
        <dbReference type="ARBA" id="ARBA00022448"/>
    </source>
</evidence>
<feature type="domain" description="TonB-dependent receptor-like beta-barrel" evidence="11">
    <location>
        <begin position="376"/>
        <end position="912"/>
    </location>
</feature>
<dbReference type="InterPro" id="IPR039426">
    <property type="entry name" value="TonB-dep_rcpt-like"/>
</dbReference>
<dbReference type="InterPro" id="IPR000531">
    <property type="entry name" value="Beta-barrel_TonB"/>
</dbReference>
<name>B8CRI2_SHEPW</name>
<comment type="similarity">
    <text evidence="8 9">Belongs to the TonB-dependent receptor family.</text>
</comment>
<dbReference type="Pfam" id="PF00593">
    <property type="entry name" value="TonB_dep_Rec_b-barrel"/>
    <property type="match status" value="1"/>
</dbReference>
<dbReference type="HOGENOM" id="CLU_010745_0_0_6"/>
<dbReference type="PANTHER" id="PTHR47234:SF2">
    <property type="entry name" value="TONB-DEPENDENT RECEPTOR"/>
    <property type="match status" value="1"/>
</dbReference>
<feature type="signal peptide" evidence="10">
    <location>
        <begin position="1"/>
        <end position="26"/>
    </location>
</feature>
<keyword evidence="3 8" id="KW-1134">Transmembrane beta strand</keyword>